<dbReference type="eggNOG" id="COG3415">
    <property type="taxonomic scope" value="Bacteria"/>
</dbReference>
<comment type="caution">
    <text evidence="3">The sequence shown here is derived from an EMBL/GenBank/DDBJ whole genome shotgun (WGS) entry which is preliminary data.</text>
</comment>
<dbReference type="InterPro" id="IPR001523">
    <property type="entry name" value="Paired_dom"/>
</dbReference>
<dbReference type="InterPro" id="IPR009057">
    <property type="entry name" value="Homeodomain-like_sf"/>
</dbReference>
<dbReference type="OrthoDB" id="5511915at2"/>
<organism evidence="3 4">
    <name type="scientific">Crocosphaera chwakensis CCY0110</name>
    <dbReference type="NCBI Taxonomy" id="391612"/>
    <lineage>
        <taxon>Bacteria</taxon>
        <taxon>Bacillati</taxon>
        <taxon>Cyanobacteriota</taxon>
        <taxon>Cyanophyceae</taxon>
        <taxon>Oscillatoriophycideae</taxon>
        <taxon>Chroococcales</taxon>
        <taxon>Aphanothecaceae</taxon>
        <taxon>Crocosphaera</taxon>
        <taxon>Crocosphaera chwakensis</taxon>
    </lineage>
</organism>
<dbReference type="EMBL" id="AAXW01000087">
    <property type="protein sequence ID" value="EAZ88371.1"/>
    <property type="molecule type" value="Genomic_DNA"/>
</dbReference>
<reference evidence="3 4" key="1">
    <citation type="submission" date="2007-03" db="EMBL/GenBank/DDBJ databases">
        <authorList>
            <person name="Stal L."/>
            <person name="Ferriera S."/>
            <person name="Johnson J."/>
            <person name="Kravitz S."/>
            <person name="Beeson K."/>
            <person name="Sutton G."/>
            <person name="Rogers Y.-H."/>
            <person name="Friedman R."/>
            <person name="Frazier M."/>
            <person name="Venter J.C."/>
        </authorList>
    </citation>
    <scope>NUCLEOTIDE SEQUENCE [LARGE SCALE GENOMIC DNA]</scope>
    <source>
        <strain evidence="3 4">CCY0110</strain>
    </source>
</reference>
<proteinExistence type="predicted"/>
<evidence type="ECO:0000313" key="3">
    <source>
        <dbReference type="EMBL" id="EAZ88371.1"/>
    </source>
</evidence>
<protein>
    <submittedName>
        <fullName evidence="3">Transposase</fullName>
    </submittedName>
</protein>
<evidence type="ECO:0000259" key="2">
    <source>
        <dbReference type="SMART" id="SM00351"/>
    </source>
</evidence>
<dbReference type="SMART" id="SM00351">
    <property type="entry name" value="PAX"/>
    <property type="match status" value="1"/>
</dbReference>
<keyword evidence="4" id="KW-1185">Reference proteome</keyword>
<dbReference type="SUPFAM" id="SSF46689">
    <property type="entry name" value="Homeodomain-like"/>
    <property type="match status" value="1"/>
</dbReference>
<sequence>MQPLSLDLRQRIINVHKQKTLSVRQIAKRFDVAKSCVQKLIKQYQETGNINPKPQGGNVSPKVQGEDLVTLVEIIENNNDATLEELCDLLKEKTKITISRATMGRISHNLDYTVKKRRDPAPL</sequence>
<name>A3IYT0_9CHRO</name>
<dbReference type="GO" id="GO:0006355">
    <property type="term" value="P:regulation of DNA-templated transcription"/>
    <property type="evidence" value="ECO:0007669"/>
    <property type="project" value="InterPro"/>
</dbReference>
<evidence type="ECO:0000313" key="4">
    <source>
        <dbReference type="Proteomes" id="UP000003781"/>
    </source>
</evidence>
<dbReference type="AlphaFoldDB" id="A3IYT0"/>
<dbReference type="Gene3D" id="1.10.10.10">
    <property type="entry name" value="Winged helix-like DNA-binding domain superfamily/Winged helix DNA-binding domain"/>
    <property type="match status" value="1"/>
</dbReference>
<evidence type="ECO:0000256" key="1">
    <source>
        <dbReference type="ARBA" id="ARBA00022724"/>
    </source>
</evidence>
<dbReference type="Pfam" id="PF00292">
    <property type="entry name" value="PAX"/>
    <property type="match status" value="1"/>
</dbReference>
<keyword evidence="1" id="KW-0563">Paired box</keyword>
<gene>
    <name evidence="3" type="ORF">CY0110_04363</name>
</gene>
<dbReference type="InterPro" id="IPR036388">
    <property type="entry name" value="WH-like_DNA-bd_sf"/>
</dbReference>
<feature type="domain" description="Paired" evidence="2">
    <location>
        <begin position="2"/>
        <end position="108"/>
    </location>
</feature>
<dbReference type="Proteomes" id="UP000003781">
    <property type="component" value="Unassembled WGS sequence"/>
</dbReference>
<accession>A3IYT0</accession>
<dbReference type="GO" id="GO:0003677">
    <property type="term" value="F:DNA binding"/>
    <property type="evidence" value="ECO:0007669"/>
    <property type="project" value="InterPro"/>
</dbReference>